<dbReference type="InterPro" id="IPR000045">
    <property type="entry name" value="Prepilin_IV_endopep_pep"/>
</dbReference>
<accession>A0ABR9ZJH9</accession>
<evidence type="ECO:0000259" key="2">
    <source>
        <dbReference type="Pfam" id="PF01478"/>
    </source>
</evidence>
<dbReference type="EMBL" id="JADKMY010000001">
    <property type="protein sequence ID" value="MBF4553545.1"/>
    <property type="molecule type" value="Genomic_DNA"/>
</dbReference>
<dbReference type="Proteomes" id="UP000635902">
    <property type="component" value="Unassembled WGS sequence"/>
</dbReference>
<evidence type="ECO:0000313" key="3">
    <source>
        <dbReference type="EMBL" id="MBF4553545.1"/>
    </source>
</evidence>
<proteinExistence type="predicted"/>
<keyword evidence="1" id="KW-0812">Transmembrane</keyword>
<reference evidence="3 4" key="1">
    <citation type="submission" date="2020-10" db="EMBL/GenBank/DDBJ databases">
        <title>Novel species in genus Corynebacterium.</title>
        <authorList>
            <person name="Zhang G."/>
        </authorList>
    </citation>
    <scope>NUCLEOTIDE SEQUENCE [LARGE SCALE GENOMIC DNA]</scope>
    <source>
        <strain evidence="3 4">DSM 45110</strain>
    </source>
</reference>
<feature type="transmembrane region" description="Helical" evidence="1">
    <location>
        <begin position="135"/>
        <end position="153"/>
    </location>
</feature>
<feature type="transmembrane region" description="Helical" evidence="1">
    <location>
        <begin position="6"/>
        <end position="25"/>
    </location>
</feature>
<dbReference type="RefSeq" id="WP_194556335.1">
    <property type="nucleotide sequence ID" value="NZ_JADKMY010000001.1"/>
</dbReference>
<feature type="transmembrane region" description="Helical" evidence="1">
    <location>
        <begin position="64"/>
        <end position="82"/>
    </location>
</feature>
<dbReference type="Gene3D" id="1.20.120.1220">
    <property type="match status" value="1"/>
</dbReference>
<sequence>MGAETWGFWVLVAGWTSAVFWFDATTARIPNWLTFPAIVVTWGACALLWLGWIDFWGPVNSPVAIWGGVLWWGAIVIGGVAFPRHAAGAADAKLAAVLGVFAAGLQGVLGVLLCMLIAGLLGVCTGVLWGRRTEVPQGPAMILAVTLVAVWSAL</sequence>
<comment type="caution">
    <text evidence="3">The sequence shown here is derived from an EMBL/GenBank/DDBJ whole genome shotgun (WGS) entry which is preliminary data.</text>
</comment>
<keyword evidence="1" id="KW-1133">Transmembrane helix</keyword>
<evidence type="ECO:0000313" key="4">
    <source>
        <dbReference type="Proteomes" id="UP000635902"/>
    </source>
</evidence>
<feature type="transmembrane region" description="Helical" evidence="1">
    <location>
        <begin position="32"/>
        <end position="52"/>
    </location>
</feature>
<gene>
    <name evidence="3" type="ORF">IRY30_05555</name>
</gene>
<dbReference type="Pfam" id="PF01478">
    <property type="entry name" value="Peptidase_A24"/>
    <property type="match status" value="1"/>
</dbReference>
<organism evidence="3 4">
    <name type="scientific">Corynebacterium suicordis DSM 45110</name>
    <dbReference type="NCBI Taxonomy" id="1121369"/>
    <lineage>
        <taxon>Bacteria</taxon>
        <taxon>Bacillati</taxon>
        <taxon>Actinomycetota</taxon>
        <taxon>Actinomycetes</taxon>
        <taxon>Mycobacteriales</taxon>
        <taxon>Corynebacteriaceae</taxon>
        <taxon>Corynebacterium</taxon>
    </lineage>
</organism>
<feature type="domain" description="Prepilin type IV endopeptidase peptidase" evidence="2">
    <location>
        <begin position="11"/>
        <end position="123"/>
    </location>
</feature>
<protein>
    <submittedName>
        <fullName evidence="3">Prepilin peptidase</fullName>
    </submittedName>
</protein>
<feature type="transmembrane region" description="Helical" evidence="1">
    <location>
        <begin position="94"/>
        <end position="123"/>
    </location>
</feature>
<keyword evidence="1" id="KW-0472">Membrane</keyword>
<name>A0ABR9ZJH9_9CORY</name>
<keyword evidence="4" id="KW-1185">Reference proteome</keyword>
<evidence type="ECO:0000256" key="1">
    <source>
        <dbReference type="SAM" id="Phobius"/>
    </source>
</evidence>